<organism evidence="2 3">
    <name type="scientific">Candidatus Schekmanbacteria bacterium RBG_13_48_7</name>
    <dbReference type="NCBI Taxonomy" id="1817878"/>
    <lineage>
        <taxon>Bacteria</taxon>
        <taxon>Candidatus Schekmaniibacteriota</taxon>
    </lineage>
</organism>
<feature type="transmembrane region" description="Helical" evidence="1">
    <location>
        <begin position="256"/>
        <end position="281"/>
    </location>
</feature>
<accession>A0A1F7S1I8</accession>
<keyword evidence="1" id="KW-0472">Membrane</keyword>
<proteinExistence type="predicted"/>
<name>A0A1F7S1I8_9BACT</name>
<comment type="caution">
    <text evidence="2">The sequence shown here is derived from an EMBL/GenBank/DDBJ whole genome shotgun (WGS) entry which is preliminary data.</text>
</comment>
<feature type="transmembrane region" description="Helical" evidence="1">
    <location>
        <begin position="224"/>
        <end position="244"/>
    </location>
</feature>
<dbReference type="EMBL" id="MGDD01000063">
    <property type="protein sequence ID" value="OGL47672.1"/>
    <property type="molecule type" value="Genomic_DNA"/>
</dbReference>
<dbReference type="AlphaFoldDB" id="A0A1F7S1I8"/>
<dbReference type="Proteomes" id="UP000179266">
    <property type="component" value="Unassembled WGS sequence"/>
</dbReference>
<sequence>MDEKKVYYKPLTGWGRNFTGKMSRLYYCADHLLNIESQGIDEDYKRFYFNNIRAIVTRETSQARILNIFLITLITISVIFALSLGDKIFFPIIAGIFTVALVINLAKGTTCVCHLYTAVQRQKLDSLNRIKKAERVIGFIRYHIEQEQGHLTPDEMKEKIPTASISMPMPKSANIASTQPLTVKRTTQEKKPYHGNIHLILFVLLLFYGLSIISSFLYQSIVIAFFQIGFFAGISVLVVVILVIQSKREVISDLKTIVYTIMAYIIISYVFYNGAIMVIIFKNPGIQQPAALKMLIESLSKVDTSFNRGFAIFSLVVSIFTGIMGLLILLGNRQQIPVTPPTLPPDTRES</sequence>
<evidence type="ECO:0000313" key="2">
    <source>
        <dbReference type="EMBL" id="OGL47672.1"/>
    </source>
</evidence>
<feature type="transmembrane region" description="Helical" evidence="1">
    <location>
        <begin position="310"/>
        <end position="330"/>
    </location>
</feature>
<evidence type="ECO:0000256" key="1">
    <source>
        <dbReference type="SAM" id="Phobius"/>
    </source>
</evidence>
<feature type="transmembrane region" description="Helical" evidence="1">
    <location>
        <begin position="199"/>
        <end position="218"/>
    </location>
</feature>
<gene>
    <name evidence="2" type="ORF">A2161_19740</name>
</gene>
<feature type="transmembrane region" description="Helical" evidence="1">
    <location>
        <begin position="65"/>
        <end position="82"/>
    </location>
</feature>
<feature type="transmembrane region" description="Helical" evidence="1">
    <location>
        <begin position="88"/>
        <end position="106"/>
    </location>
</feature>
<evidence type="ECO:0000313" key="3">
    <source>
        <dbReference type="Proteomes" id="UP000179266"/>
    </source>
</evidence>
<keyword evidence="1" id="KW-1133">Transmembrane helix</keyword>
<reference evidence="2 3" key="1">
    <citation type="journal article" date="2016" name="Nat. Commun.">
        <title>Thousands of microbial genomes shed light on interconnected biogeochemical processes in an aquifer system.</title>
        <authorList>
            <person name="Anantharaman K."/>
            <person name="Brown C.T."/>
            <person name="Hug L.A."/>
            <person name="Sharon I."/>
            <person name="Castelle C.J."/>
            <person name="Probst A.J."/>
            <person name="Thomas B.C."/>
            <person name="Singh A."/>
            <person name="Wilkins M.J."/>
            <person name="Karaoz U."/>
            <person name="Brodie E.L."/>
            <person name="Williams K.H."/>
            <person name="Hubbard S.S."/>
            <person name="Banfield J.F."/>
        </authorList>
    </citation>
    <scope>NUCLEOTIDE SEQUENCE [LARGE SCALE GENOMIC DNA]</scope>
</reference>
<keyword evidence="1" id="KW-0812">Transmembrane</keyword>
<protein>
    <submittedName>
        <fullName evidence="2">Uncharacterized protein</fullName>
    </submittedName>
</protein>